<dbReference type="InterPro" id="IPR005531">
    <property type="entry name" value="Asp23"/>
</dbReference>
<dbReference type="PANTHER" id="PTHR34297:SF2">
    <property type="entry name" value="ASP23_GLS24 FAMILY ENVELOPE STRESS RESPONSE PROTEIN"/>
    <property type="match status" value="1"/>
</dbReference>
<dbReference type="EMBL" id="JWHR01000059">
    <property type="protein sequence ID" value="KHS57971.1"/>
    <property type="molecule type" value="Genomic_DNA"/>
</dbReference>
<evidence type="ECO:0000313" key="2">
    <source>
        <dbReference type="EMBL" id="KHS57971.1"/>
    </source>
</evidence>
<dbReference type="Pfam" id="PF03780">
    <property type="entry name" value="Asp23"/>
    <property type="match status" value="1"/>
</dbReference>
<accession>A0A0B3VMF3</accession>
<protein>
    <submittedName>
        <fullName evidence="2">Alkaline-shock protein</fullName>
    </submittedName>
</protein>
<proteinExistence type="inferred from homology"/>
<evidence type="ECO:0000313" key="3">
    <source>
        <dbReference type="Proteomes" id="UP000031189"/>
    </source>
</evidence>
<keyword evidence="3" id="KW-1185">Reference proteome</keyword>
<dbReference type="OrthoDB" id="9791482at2"/>
<dbReference type="AlphaFoldDB" id="A0A0B3VMF3"/>
<sequence>MTTKVNNKYGCIEIDKHVIAQIAYRAAMESYGLVGFSQKIKGIVELLKGDNATKGVKIYETEDNKIEIELFVIMQYGINISTVANNIIDRVKYSVENITSIKVSKIDVNVQGIRVK</sequence>
<dbReference type="RefSeq" id="WP_039678920.1">
    <property type="nucleotide sequence ID" value="NZ_JAXECK010000040.1"/>
</dbReference>
<dbReference type="PANTHER" id="PTHR34297">
    <property type="entry name" value="HYPOTHETICAL CYTOSOLIC PROTEIN-RELATED"/>
    <property type="match status" value="1"/>
</dbReference>
<dbReference type="Proteomes" id="UP000031189">
    <property type="component" value="Unassembled WGS sequence"/>
</dbReference>
<organism evidence="2 3">
    <name type="scientific">Terrisporobacter othiniensis</name>
    <dbReference type="NCBI Taxonomy" id="1577792"/>
    <lineage>
        <taxon>Bacteria</taxon>
        <taxon>Bacillati</taxon>
        <taxon>Bacillota</taxon>
        <taxon>Clostridia</taxon>
        <taxon>Peptostreptococcales</taxon>
        <taxon>Peptostreptococcaceae</taxon>
        <taxon>Terrisporobacter</taxon>
    </lineage>
</organism>
<gene>
    <name evidence="2" type="ORF">QX51_05610</name>
</gene>
<comment type="similarity">
    <text evidence="1">Belongs to the asp23 family.</text>
</comment>
<evidence type="ECO:0000256" key="1">
    <source>
        <dbReference type="ARBA" id="ARBA00005721"/>
    </source>
</evidence>
<comment type="caution">
    <text evidence="2">The sequence shown here is derived from an EMBL/GenBank/DDBJ whole genome shotgun (WGS) entry which is preliminary data.</text>
</comment>
<reference evidence="2 3" key="1">
    <citation type="submission" date="2014-12" db="EMBL/GenBank/DDBJ databases">
        <title>Draft genome sequence of Terrisporobacter sp. 08-306576, isolated from the blood culture of a bacteremia patient.</title>
        <authorList>
            <person name="Lund L.C."/>
            <person name="Sydenham T.V."/>
            <person name="Hogh S.V."/>
            <person name="Skov M.N."/>
            <person name="Kemp M."/>
            <person name="Justesen U.S."/>
        </authorList>
    </citation>
    <scope>NUCLEOTIDE SEQUENCE [LARGE SCALE GENOMIC DNA]</scope>
    <source>
        <strain evidence="2 3">08-306576</strain>
    </source>
</reference>
<dbReference type="STRING" id="1577792.QX51_05610"/>
<name>A0A0B3VMF3_9FIRM</name>